<evidence type="ECO:0008006" key="3">
    <source>
        <dbReference type="Google" id="ProtNLM"/>
    </source>
</evidence>
<dbReference type="SUPFAM" id="SSF54593">
    <property type="entry name" value="Glyoxalase/Bleomycin resistance protein/Dihydroxybiphenyl dioxygenase"/>
    <property type="match status" value="1"/>
</dbReference>
<organism evidence="1 2">
    <name type="scientific">Botryotinia narcissicola</name>
    <dbReference type="NCBI Taxonomy" id="278944"/>
    <lineage>
        <taxon>Eukaryota</taxon>
        <taxon>Fungi</taxon>
        <taxon>Dikarya</taxon>
        <taxon>Ascomycota</taxon>
        <taxon>Pezizomycotina</taxon>
        <taxon>Leotiomycetes</taxon>
        <taxon>Helotiales</taxon>
        <taxon>Sclerotiniaceae</taxon>
        <taxon>Botryotinia</taxon>
    </lineage>
</organism>
<dbReference type="PANTHER" id="PTHR39175">
    <property type="entry name" value="FAMILY PROTEIN, PUTATIVE (AFU_ORTHOLOGUE AFUA_3G15060)-RELATED"/>
    <property type="match status" value="1"/>
</dbReference>
<comment type="caution">
    <text evidence="1">The sequence shown here is derived from an EMBL/GenBank/DDBJ whole genome shotgun (WGS) entry which is preliminary data.</text>
</comment>
<dbReference type="EMBL" id="PQXJ01000171">
    <property type="protein sequence ID" value="TGO59000.1"/>
    <property type="molecule type" value="Genomic_DNA"/>
</dbReference>
<evidence type="ECO:0000313" key="1">
    <source>
        <dbReference type="EMBL" id="TGO59000.1"/>
    </source>
</evidence>
<dbReference type="Proteomes" id="UP000297452">
    <property type="component" value="Unassembled WGS sequence"/>
</dbReference>
<dbReference type="InterPro" id="IPR029068">
    <property type="entry name" value="Glyas_Bleomycin-R_OHBP_Dase"/>
</dbReference>
<gene>
    <name evidence="1" type="ORF">BOTNAR_0171g00030</name>
</gene>
<dbReference type="Gene3D" id="3.10.180.10">
    <property type="entry name" value="2,3-Dihydroxybiphenyl 1,2-Dioxygenase, domain 1"/>
    <property type="match status" value="1"/>
</dbReference>
<dbReference type="AlphaFoldDB" id="A0A4Z1III5"/>
<keyword evidence="2" id="KW-1185">Reference proteome</keyword>
<accession>A0A4Z1III5</accession>
<dbReference type="PANTHER" id="PTHR39175:SF1">
    <property type="entry name" value="FAMILY PROTEIN, PUTATIVE (AFU_ORTHOLOGUE AFUA_3G15060)-RELATED"/>
    <property type="match status" value="1"/>
</dbReference>
<dbReference type="OrthoDB" id="3340372at2759"/>
<reference evidence="1 2" key="1">
    <citation type="submission" date="2017-12" db="EMBL/GenBank/DDBJ databases">
        <title>Comparative genomics of Botrytis spp.</title>
        <authorList>
            <person name="Valero-Jimenez C.A."/>
            <person name="Tapia P."/>
            <person name="Veloso J."/>
            <person name="Silva-Moreno E."/>
            <person name="Staats M."/>
            <person name="Valdes J.H."/>
            <person name="Van Kan J.A.L."/>
        </authorList>
    </citation>
    <scope>NUCLEOTIDE SEQUENCE [LARGE SCALE GENOMIC DNA]</scope>
    <source>
        <strain evidence="1 2">MUCL2120</strain>
    </source>
</reference>
<sequence length="152" mass="16724">MLITGIAHVNLTVLPGTLHLAKKFYDEVLGFTSVPVPVLQKDHLAWFDITPQGQQIHISDSASPLEPKSSRHPCFKVASPEALIELQKRIWTFYESEEAGEARPREADKPGEVDSAQVLTIRIPGMMSVHDHKVSDLLTNSITRMKGTSAGA</sequence>
<evidence type="ECO:0000313" key="2">
    <source>
        <dbReference type="Proteomes" id="UP000297452"/>
    </source>
</evidence>
<name>A0A4Z1III5_9HELO</name>
<protein>
    <recommendedName>
        <fullName evidence="3">Glyoxalase/fosfomycin resistance/dioxygenase domain-containing protein</fullName>
    </recommendedName>
</protein>
<proteinExistence type="predicted"/>